<reference evidence="2" key="1">
    <citation type="journal article" date="2023" name="Nat. Plants">
        <title>Single-cell RNA sequencing provides a high-resolution roadmap for understanding the multicellular compartmentation of specialized metabolism.</title>
        <authorList>
            <person name="Sun S."/>
            <person name="Shen X."/>
            <person name="Li Y."/>
            <person name="Li Y."/>
            <person name="Wang S."/>
            <person name="Li R."/>
            <person name="Zhang H."/>
            <person name="Shen G."/>
            <person name="Guo B."/>
            <person name="Wei J."/>
            <person name="Xu J."/>
            <person name="St-Pierre B."/>
            <person name="Chen S."/>
            <person name="Sun C."/>
        </authorList>
    </citation>
    <scope>NUCLEOTIDE SEQUENCE [LARGE SCALE GENOMIC DNA]</scope>
</reference>
<protein>
    <submittedName>
        <fullName evidence="1">Uncharacterized protein</fullName>
    </submittedName>
</protein>
<name>A0ACC0BS67_CATRO</name>
<evidence type="ECO:0000313" key="1">
    <source>
        <dbReference type="EMBL" id="KAI5675446.1"/>
    </source>
</evidence>
<dbReference type="Proteomes" id="UP001060085">
    <property type="component" value="Linkage Group LG02"/>
</dbReference>
<sequence>MDMGEEQEGIGGVKHGVGIGSIASVKVKSMGVSRDVVVVSFQGVEKGLHPQQFPIHINHYVCEDLQWRFVVLIQKRDKKQKRESKGKPVMVDNMRGGKSLKRPLMDIINEMSGNVIEVPRKARLSTPLHHLMVGVARQAY</sequence>
<organism evidence="1 2">
    <name type="scientific">Catharanthus roseus</name>
    <name type="common">Madagascar periwinkle</name>
    <name type="synonym">Vinca rosea</name>
    <dbReference type="NCBI Taxonomy" id="4058"/>
    <lineage>
        <taxon>Eukaryota</taxon>
        <taxon>Viridiplantae</taxon>
        <taxon>Streptophyta</taxon>
        <taxon>Embryophyta</taxon>
        <taxon>Tracheophyta</taxon>
        <taxon>Spermatophyta</taxon>
        <taxon>Magnoliopsida</taxon>
        <taxon>eudicotyledons</taxon>
        <taxon>Gunneridae</taxon>
        <taxon>Pentapetalae</taxon>
        <taxon>asterids</taxon>
        <taxon>lamiids</taxon>
        <taxon>Gentianales</taxon>
        <taxon>Apocynaceae</taxon>
        <taxon>Rauvolfioideae</taxon>
        <taxon>Vinceae</taxon>
        <taxon>Catharanthinae</taxon>
        <taxon>Catharanthus</taxon>
    </lineage>
</organism>
<proteinExistence type="predicted"/>
<comment type="caution">
    <text evidence="1">The sequence shown here is derived from an EMBL/GenBank/DDBJ whole genome shotgun (WGS) entry which is preliminary data.</text>
</comment>
<accession>A0ACC0BS67</accession>
<gene>
    <name evidence="1" type="ORF">M9H77_06396</name>
</gene>
<evidence type="ECO:0000313" key="2">
    <source>
        <dbReference type="Proteomes" id="UP001060085"/>
    </source>
</evidence>
<dbReference type="EMBL" id="CM044702">
    <property type="protein sequence ID" value="KAI5675446.1"/>
    <property type="molecule type" value="Genomic_DNA"/>
</dbReference>
<keyword evidence="2" id="KW-1185">Reference proteome</keyword>